<dbReference type="Pfam" id="PF13895">
    <property type="entry name" value="Ig_2"/>
    <property type="match status" value="1"/>
</dbReference>
<keyword evidence="2" id="KW-1185">Reference proteome</keyword>
<evidence type="ECO:0000313" key="1">
    <source>
        <dbReference type="EMBL" id="CAH3179568.1"/>
    </source>
</evidence>
<dbReference type="SUPFAM" id="SSF48726">
    <property type="entry name" value="Immunoglobulin"/>
    <property type="match status" value="1"/>
</dbReference>
<dbReference type="CDD" id="cd00096">
    <property type="entry name" value="Ig"/>
    <property type="match status" value="1"/>
</dbReference>
<organism evidence="1 2">
    <name type="scientific">Porites lobata</name>
    <dbReference type="NCBI Taxonomy" id="104759"/>
    <lineage>
        <taxon>Eukaryota</taxon>
        <taxon>Metazoa</taxon>
        <taxon>Cnidaria</taxon>
        <taxon>Anthozoa</taxon>
        <taxon>Hexacorallia</taxon>
        <taxon>Scleractinia</taxon>
        <taxon>Fungiina</taxon>
        <taxon>Poritidae</taxon>
        <taxon>Porites</taxon>
    </lineage>
</organism>
<gene>
    <name evidence="1" type="ORF">PLOB_00021982</name>
</gene>
<accession>A0ABN8RN93</accession>
<sequence>CYLPLSCSTTEKNNLQMNSSNHFLWFLVVVVLEGKCIASTKTGKPIITLPFTVVETVKEHLLSCTALGTPPIQVKLFKDNILLASGKSSIHFRLNESVTYTCLASNSFGTDYRDFQVTLLGTL</sequence>
<evidence type="ECO:0008006" key="3">
    <source>
        <dbReference type="Google" id="ProtNLM"/>
    </source>
</evidence>
<dbReference type="EMBL" id="CALNXK010000259">
    <property type="protein sequence ID" value="CAH3179568.1"/>
    <property type="molecule type" value="Genomic_DNA"/>
</dbReference>
<reference evidence="1 2" key="1">
    <citation type="submission" date="2022-05" db="EMBL/GenBank/DDBJ databases">
        <authorList>
            <consortium name="Genoscope - CEA"/>
            <person name="William W."/>
        </authorList>
    </citation>
    <scope>NUCLEOTIDE SEQUENCE [LARGE SCALE GENOMIC DNA]</scope>
</reference>
<name>A0ABN8RN93_9CNID</name>
<proteinExistence type="predicted"/>
<dbReference type="InterPro" id="IPR013783">
    <property type="entry name" value="Ig-like_fold"/>
</dbReference>
<feature type="non-terminal residue" evidence="1">
    <location>
        <position position="1"/>
    </location>
</feature>
<dbReference type="Gene3D" id="2.60.40.10">
    <property type="entry name" value="Immunoglobulins"/>
    <property type="match status" value="1"/>
</dbReference>
<dbReference type="InterPro" id="IPR036179">
    <property type="entry name" value="Ig-like_dom_sf"/>
</dbReference>
<protein>
    <recommendedName>
        <fullName evidence="3">Ig-like domain-containing protein</fullName>
    </recommendedName>
</protein>
<evidence type="ECO:0000313" key="2">
    <source>
        <dbReference type="Proteomes" id="UP001159405"/>
    </source>
</evidence>
<comment type="caution">
    <text evidence="1">The sequence shown here is derived from an EMBL/GenBank/DDBJ whole genome shotgun (WGS) entry which is preliminary data.</text>
</comment>
<dbReference type="Proteomes" id="UP001159405">
    <property type="component" value="Unassembled WGS sequence"/>
</dbReference>